<gene>
    <name evidence="4" type="ORF">G3567_09140</name>
</gene>
<keyword evidence="1" id="KW-0436">Ligase</keyword>
<organism evidence="4 5">
    <name type="scientific">Psychroflexus aurantiacus</name>
    <dbReference type="NCBI Taxonomy" id="2709310"/>
    <lineage>
        <taxon>Bacteria</taxon>
        <taxon>Pseudomonadati</taxon>
        <taxon>Bacteroidota</taxon>
        <taxon>Flavobacteriia</taxon>
        <taxon>Flavobacteriales</taxon>
        <taxon>Flavobacteriaceae</taxon>
        <taxon>Psychroflexus</taxon>
    </lineage>
</organism>
<dbReference type="GO" id="GO:0018169">
    <property type="term" value="F:ribosomal S6-glutamic acid ligase activity"/>
    <property type="evidence" value="ECO:0007669"/>
    <property type="project" value="TreeGrafter"/>
</dbReference>
<feature type="domain" description="ATP-grasp" evidence="3">
    <location>
        <begin position="286"/>
        <end position="477"/>
    </location>
</feature>
<dbReference type="AlphaFoldDB" id="A0A6B3R597"/>
<dbReference type="InterPro" id="IPR011095">
    <property type="entry name" value="Dala_Dala_lig_C"/>
</dbReference>
<keyword evidence="2" id="KW-0547">Nucleotide-binding</keyword>
<dbReference type="GO" id="GO:0008716">
    <property type="term" value="F:D-alanine-D-alanine ligase activity"/>
    <property type="evidence" value="ECO:0007669"/>
    <property type="project" value="InterPro"/>
</dbReference>
<keyword evidence="2" id="KW-0067">ATP-binding</keyword>
<dbReference type="PANTHER" id="PTHR21621:SF0">
    <property type="entry name" value="BETA-CITRYLGLUTAMATE SYNTHASE B-RELATED"/>
    <property type="match status" value="1"/>
</dbReference>
<keyword evidence="5" id="KW-1185">Reference proteome</keyword>
<evidence type="ECO:0000256" key="2">
    <source>
        <dbReference type="PROSITE-ProRule" id="PRU00409"/>
    </source>
</evidence>
<dbReference type="InterPro" id="IPR025839">
    <property type="entry name" value="RLAN_dom"/>
</dbReference>
<reference evidence="4 5" key="1">
    <citation type="submission" date="2020-02" db="EMBL/GenBank/DDBJ databases">
        <title>Flavobacteriaceae Psychroflexus bacterium YR1-1, complete genome.</title>
        <authorList>
            <person name="Li Y."/>
            <person name="Wu S."/>
        </authorList>
    </citation>
    <scope>NUCLEOTIDE SEQUENCE [LARGE SCALE GENOMIC DNA]</scope>
    <source>
        <strain evidence="4 5">YR1-1</strain>
    </source>
</reference>
<dbReference type="PROSITE" id="PS50975">
    <property type="entry name" value="ATP_GRASP"/>
    <property type="match status" value="1"/>
</dbReference>
<evidence type="ECO:0000313" key="5">
    <source>
        <dbReference type="Proteomes" id="UP000478505"/>
    </source>
</evidence>
<sequence>MNKLIVVSQPEKWPIVMDHTSIITSQDYLTKPEYAALKNARVFNLSDTYSYQSKGYYVSLLAEARGHTSIPTISNLVDLGEKKLVKIVSEDFEEEIQQSLKTIKSQEFTLSIYFGQNVAQKYRELSALIFRYFQIPFLRVVFKHTTKWNIKSIKGISLSEIPKDHLESMHHFASQYFSKKRYDTPKIDKSEYDLAILVQKNDPAPPSNPKALKKFMDLAEKMNFYVELIYPEDLYRLSSFDALFIRQSTEVNNEAYTFARKALQDGLAIVDYPDAILKCCNKVFMAEALNKNGISTPKTMIVHKDNTHEVLKYTGLPCVLKSPDSTFSFGVKKAKTEEDYAALIAEMFKTSDLIIAQEFTFSEYDWRIGIIDSKPFYACRYFMAKGHWQIYNWAANKKGDQDGNADCFAVEDVPEPVMKAALKSAKIMGKGLYGIDVKEVDGKALVIEINDNPNIDFGVEDGLYGDTVYTTILQALKNRLNSKQDL</sequence>
<dbReference type="GO" id="GO:0009432">
    <property type="term" value="P:SOS response"/>
    <property type="evidence" value="ECO:0007669"/>
    <property type="project" value="TreeGrafter"/>
</dbReference>
<name>A0A6B3R597_9FLAO</name>
<protein>
    <submittedName>
        <fullName evidence="4">RimK family protein</fullName>
    </submittedName>
</protein>
<dbReference type="Gene3D" id="3.30.1490.20">
    <property type="entry name" value="ATP-grasp fold, A domain"/>
    <property type="match status" value="1"/>
</dbReference>
<dbReference type="Pfam" id="PF07478">
    <property type="entry name" value="Dala_Dala_lig_C"/>
    <property type="match status" value="1"/>
</dbReference>
<dbReference type="GO" id="GO:0005524">
    <property type="term" value="F:ATP binding"/>
    <property type="evidence" value="ECO:0007669"/>
    <property type="project" value="UniProtKB-UniRule"/>
</dbReference>
<accession>A0A6B3R597</accession>
<dbReference type="InterPro" id="IPR011761">
    <property type="entry name" value="ATP-grasp"/>
</dbReference>
<dbReference type="Gene3D" id="3.30.470.20">
    <property type="entry name" value="ATP-grasp fold, B domain"/>
    <property type="match status" value="1"/>
</dbReference>
<dbReference type="Proteomes" id="UP000478505">
    <property type="component" value="Unassembled WGS sequence"/>
</dbReference>
<dbReference type="SUPFAM" id="SSF56059">
    <property type="entry name" value="Glutathione synthetase ATP-binding domain-like"/>
    <property type="match status" value="1"/>
</dbReference>
<proteinExistence type="predicted"/>
<dbReference type="PANTHER" id="PTHR21621">
    <property type="entry name" value="RIBOSOMAL PROTEIN S6 MODIFICATION PROTEIN"/>
    <property type="match status" value="1"/>
</dbReference>
<comment type="caution">
    <text evidence="4">The sequence shown here is derived from an EMBL/GenBank/DDBJ whole genome shotgun (WGS) entry which is preliminary data.</text>
</comment>
<evidence type="ECO:0000256" key="1">
    <source>
        <dbReference type="ARBA" id="ARBA00022598"/>
    </source>
</evidence>
<dbReference type="GO" id="GO:0005737">
    <property type="term" value="C:cytoplasm"/>
    <property type="evidence" value="ECO:0007669"/>
    <property type="project" value="TreeGrafter"/>
</dbReference>
<evidence type="ECO:0000259" key="3">
    <source>
        <dbReference type="PROSITE" id="PS50975"/>
    </source>
</evidence>
<dbReference type="Pfam" id="PF14401">
    <property type="entry name" value="RLAN"/>
    <property type="match status" value="1"/>
</dbReference>
<dbReference type="GO" id="GO:0046872">
    <property type="term" value="F:metal ion binding"/>
    <property type="evidence" value="ECO:0007669"/>
    <property type="project" value="InterPro"/>
</dbReference>
<evidence type="ECO:0000313" key="4">
    <source>
        <dbReference type="EMBL" id="NEV94307.1"/>
    </source>
</evidence>
<dbReference type="RefSeq" id="WP_164005022.1">
    <property type="nucleotide sequence ID" value="NZ_JAAIKD010000004.1"/>
</dbReference>
<dbReference type="EMBL" id="JAAIKD010000004">
    <property type="protein sequence ID" value="NEV94307.1"/>
    <property type="molecule type" value="Genomic_DNA"/>
</dbReference>
<dbReference type="InterPro" id="IPR013815">
    <property type="entry name" value="ATP_grasp_subdomain_1"/>
</dbReference>